<dbReference type="Proteomes" id="UP001353858">
    <property type="component" value="Unassembled WGS sequence"/>
</dbReference>
<dbReference type="AlphaFoldDB" id="A0AAN7P2I9"/>
<sequence>MAQEAPLQTVSLAVQETTRNQQRQSLPARVHQNTNNALQRPNSFTGGKTKIALQPVIPEVDAEEESSGVKV</sequence>
<protein>
    <submittedName>
        <fullName evidence="2">Uncharacterized protein</fullName>
    </submittedName>
</protein>
<name>A0AAN7P2I9_9COLE</name>
<keyword evidence="3" id="KW-1185">Reference proteome</keyword>
<feature type="compositionally biased region" description="Polar residues" evidence="1">
    <location>
        <begin position="18"/>
        <end position="46"/>
    </location>
</feature>
<evidence type="ECO:0000313" key="3">
    <source>
        <dbReference type="Proteomes" id="UP001353858"/>
    </source>
</evidence>
<evidence type="ECO:0000313" key="2">
    <source>
        <dbReference type="EMBL" id="KAK4872841.1"/>
    </source>
</evidence>
<gene>
    <name evidence="2" type="ORF">RN001_014870</name>
</gene>
<reference evidence="3" key="1">
    <citation type="submission" date="2023-01" db="EMBL/GenBank/DDBJ databases">
        <title>Key to firefly adult light organ development and bioluminescence: homeobox transcription factors regulate luciferase expression and transportation to peroxisome.</title>
        <authorList>
            <person name="Fu X."/>
        </authorList>
    </citation>
    <scope>NUCLEOTIDE SEQUENCE [LARGE SCALE GENOMIC DNA]</scope>
</reference>
<feature type="region of interest" description="Disordered" evidence="1">
    <location>
        <begin position="18"/>
        <end position="47"/>
    </location>
</feature>
<organism evidence="2 3">
    <name type="scientific">Aquatica leii</name>
    <dbReference type="NCBI Taxonomy" id="1421715"/>
    <lineage>
        <taxon>Eukaryota</taxon>
        <taxon>Metazoa</taxon>
        <taxon>Ecdysozoa</taxon>
        <taxon>Arthropoda</taxon>
        <taxon>Hexapoda</taxon>
        <taxon>Insecta</taxon>
        <taxon>Pterygota</taxon>
        <taxon>Neoptera</taxon>
        <taxon>Endopterygota</taxon>
        <taxon>Coleoptera</taxon>
        <taxon>Polyphaga</taxon>
        <taxon>Elateriformia</taxon>
        <taxon>Elateroidea</taxon>
        <taxon>Lampyridae</taxon>
        <taxon>Luciolinae</taxon>
        <taxon>Aquatica</taxon>
    </lineage>
</organism>
<accession>A0AAN7P2I9</accession>
<proteinExistence type="predicted"/>
<dbReference type="EMBL" id="JARPUR010000007">
    <property type="protein sequence ID" value="KAK4872841.1"/>
    <property type="molecule type" value="Genomic_DNA"/>
</dbReference>
<evidence type="ECO:0000256" key="1">
    <source>
        <dbReference type="SAM" id="MobiDB-lite"/>
    </source>
</evidence>
<comment type="caution">
    <text evidence="2">The sequence shown here is derived from an EMBL/GenBank/DDBJ whole genome shotgun (WGS) entry which is preliminary data.</text>
</comment>